<evidence type="ECO:0000313" key="1">
    <source>
        <dbReference type="EMBL" id="JAH29669.1"/>
    </source>
</evidence>
<dbReference type="AlphaFoldDB" id="A0A0E9RKN6"/>
<reference evidence="1" key="2">
    <citation type="journal article" date="2015" name="Fish Shellfish Immunol.">
        <title>Early steps in the European eel (Anguilla anguilla)-Vibrio vulnificus interaction in the gills: Role of the RtxA13 toxin.</title>
        <authorList>
            <person name="Callol A."/>
            <person name="Pajuelo D."/>
            <person name="Ebbesson L."/>
            <person name="Teles M."/>
            <person name="MacKenzie S."/>
            <person name="Amaro C."/>
        </authorList>
    </citation>
    <scope>NUCLEOTIDE SEQUENCE</scope>
</reference>
<name>A0A0E9RKN6_ANGAN</name>
<sequence length="27" mass="3035">MGSLHSEVSHLYVTSTFDRKNAINTKV</sequence>
<accession>A0A0E9RKN6</accession>
<organism evidence="1">
    <name type="scientific">Anguilla anguilla</name>
    <name type="common">European freshwater eel</name>
    <name type="synonym">Muraena anguilla</name>
    <dbReference type="NCBI Taxonomy" id="7936"/>
    <lineage>
        <taxon>Eukaryota</taxon>
        <taxon>Metazoa</taxon>
        <taxon>Chordata</taxon>
        <taxon>Craniata</taxon>
        <taxon>Vertebrata</taxon>
        <taxon>Euteleostomi</taxon>
        <taxon>Actinopterygii</taxon>
        <taxon>Neopterygii</taxon>
        <taxon>Teleostei</taxon>
        <taxon>Anguilliformes</taxon>
        <taxon>Anguillidae</taxon>
        <taxon>Anguilla</taxon>
    </lineage>
</organism>
<protein>
    <submittedName>
        <fullName evidence="1">Uncharacterized protein</fullName>
    </submittedName>
</protein>
<dbReference type="EMBL" id="GBXM01078908">
    <property type="protein sequence ID" value="JAH29669.1"/>
    <property type="molecule type" value="Transcribed_RNA"/>
</dbReference>
<reference evidence="1" key="1">
    <citation type="submission" date="2014-11" db="EMBL/GenBank/DDBJ databases">
        <authorList>
            <person name="Amaro Gonzalez C."/>
        </authorList>
    </citation>
    <scope>NUCLEOTIDE SEQUENCE</scope>
</reference>
<proteinExistence type="predicted"/>